<comment type="subcellular location">
    <subcellularLocation>
        <location evidence="1">Membrane</location>
        <topology evidence="1">Multi-pass membrane protein</topology>
    </subcellularLocation>
</comment>
<evidence type="ECO:0000256" key="1">
    <source>
        <dbReference type="ARBA" id="ARBA00004141"/>
    </source>
</evidence>
<organism evidence="5 6">
    <name type="scientific">Penicilliopsis zonata CBS 506.65</name>
    <dbReference type="NCBI Taxonomy" id="1073090"/>
    <lineage>
        <taxon>Eukaryota</taxon>
        <taxon>Fungi</taxon>
        <taxon>Dikarya</taxon>
        <taxon>Ascomycota</taxon>
        <taxon>Pezizomycotina</taxon>
        <taxon>Eurotiomycetes</taxon>
        <taxon>Eurotiomycetidae</taxon>
        <taxon>Eurotiales</taxon>
        <taxon>Aspergillaceae</taxon>
        <taxon>Penicilliopsis</taxon>
    </lineage>
</organism>
<gene>
    <name evidence="5" type="ORF">ASPZODRAFT_151432</name>
</gene>
<dbReference type="EMBL" id="KV878340">
    <property type="protein sequence ID" value="OJJ48040.1"/>
    <property type="molecule type" value="Genomic_DNA"/>
</dbReference>
<keyword evidence="3" id="KW-0812">Transmembrane</keyword>
<feature type="transmembrane region" description="Helical" evidence="3">
    <location>
        <begin position="217"/>
        <end position="235"/>
    </location>
</feature>
<dbReference type="OrthoDB" id="6499973at2759"/>
<dbReference type="InterPro" id="IPR050327">
    <property type="entry name" value="Proton-linked_MCT"/>
</dbReference>
<keyword evidence="3" id="KW-0472">Membrane</keyword>
<dbReference type="PROSITE" id="PS50850">
    <property type="entry name" value="MFS"/>
    <property type="match status" value="1"/>
</dbReference>
<feature type="transmembrane region" description="Helical" evidence="3">
    <location>
        <begin position="247"/>
        <end position="267"/>
    </location>
</feature>
<dbReference type="GO" id="GO:0016020">
    <property type="term" value="C:membrane"/>
    <property type="evidence" value="ECO:0007669"/>
    <property type="project" value="UniProtKB-SubCell"/>
</dbReference>
<dbReference type="GeneID" id="34612200"/>
<dbReference type="InterPro" id="IPR020846">
    <property type="entry name" value="MFS_dom"/>
</dbReference>
<comment type="similarity">
    <text evidence="2">Belongs to the major facilitator superfamily. Monocarboxylate porter (TC 2.A.1.13) family.</text>
</comment>
<dbReference type="InterPro" id="IPR011701">
    <property type="entry name" value="MFS"/>
</dbReference>
<evidence type="ECO:0000313" key="6">
    <source>
        <dbReference type="Proteomes" id="UP000184188"/>
    </source>
</evidence>
<dbReference type="RefSeq" id="XP_022582550.1">
    <property type="nucleotide sequence ID" value="XM_022725735.1"/>
</dbReference>
<dbReference type="Pfam" id="PF07690">
    <property type="entry name" value="MFS_1"/>
    <property type="match status" value="1"/>
</dbReference>
<reference evidence="6" key="1">
    <citation type="journal article" date="2017" name="Genome Biol.">
        <title>Comparative genomics reveals high biological diversity and specific adaptations in the industrially and medically important fungal genus Aspergillus.</title>
        <authorList>
            <person name="de Vries R.P."/>
            <person name="Riley R."/>
            <person name="Wiebenga A."/>
            <person name="Aguilar-Osorio G."/>
            <person name="Amillis S."/>
            <person name="Uchima C.A."/>
            <person name="Anderluh G."/>
            <person name="Asadollahi M."/>
            <person name="Askin M."/>
            <person name="Barry K."/>
            <person name="Battaglia E."/>
            <person name="Bayram O."/>
            <person name="Benocci T."/>
            <person name="Braus-Stromeyer S.A."/>
            <person name="Caldana C."/>
            <person name="Canovas D."/>
            <person name="Cerqueira G.C."/>
            <person name="Chen F."/>
            <person name="Chen W."/>
            <person name="Choi C."/>
            <person name="Clum A."/>
            <person name="Dos Santos R.A."/>
            <person name="Damasio A.R."/>
            <person name="Diallinas G."/>
            <person name="Emri T."/>
            <person name="Fekete E."/>
            <person name="Flipphi M."/>
            <person name="Freyberg S."/>
            <person name="Gallo A."/>
            <person name="Gournas C."/>
            <person name="Habgood R."/>
            <person name="Hainaut M."/>
            <person name="Harispe M.L."/>
            <person name="Henrissat B."/>
            <person name="Hilden K.S."/>
            <person name="Hope R."/>
            <person name="Hossain A."/>
            <person name="Karabika E."/>
            <person name="Karaffa L."/>
            <person name="Karanyi Z."/>
            <person name="Krasevec N."/>
            <person name="Kuo A."/>
            <person name="Kusch H."/>
            <person name="LaButti K."/>
            <person name="Lagendijk E.L."/>
            <person name="Lapidus A."/>
            <person name="Levasseur A."/>
            <person name="Lindquist E."/>
            <person name="Lipzen A."/>
            <person name="Logrieco A.F."/>
            <person name="MacCabe A."/>
            <person name="Maekelae M.R."/>
            <person name="Malavazi I."/>
            <person name="Melin P."/>
            <person name="Meyer V."/>
            <person name="Mielnichuk N."/>
            <person name="Miskei M."/>
            <person name="Molnar A.P."/>
            <person name="Mule G."/>
            <person name="Ngan C.Y."/>
            <person name="Orejas M."/>
            <person name="Orosz E."/>
            <person name="Ouedraogo J.P."/>
            <person name="Overkamp K.M."/>
            <person name="Park H.-S."/>
            <person name="Perrone G."/>
            <person name="Piumi F."/>
            <person name="Punt P.J."/>
            <person name="Ram A.F."/>
            <person name="Ramon A."/>
            <person name="Rauscher S."/>
            <person name="Record E."/>
            <person name="Riano-Pachon D.M."/>
            <person name="Robert V."/>
            <person name="Roehrig J."/>
            <person name="Ruller R."/>
            <person name="Salamov A."/>
            <person name="Salih N.S."/>
            <person name="Samson R.A."/>
            <person name="Sandor E."/>
            <person name="Sanguinetti M."/>
            <person name="Schuetze T."/>
            <person name="Sepcic K."/>
            <person name="Shelest E."/>
            <person name="Sherlock G."/>
            <person name="Sophianopoulou V."/>
            <person name="Squina F.M."/>
            <person name="Sun H."/>
            <person name="Susca A."/>
            <person name="Todd R.B."/>
            <person name="Tsang A."/>
            <person name="Unkles S.E."/>
            <person name="van de Wiele N."/>
            <person name="van Rossen-Uffink D."/>
            <person name="Oliveira J.V."/>
            <person name="Vesth T.C."/>
            <person name="Visser J."/>
            <person name="Yu J.-H."/>
            <person name="Zhou M."/>
            <person name="Andersen M.R."/>
            <person name="Archer D.B."/>
            <person name="Baker S.E."/>
            <person name="Benoit I."/>
            <person name="Brakhage A.A."/>
            <person name="Braus G.H."/>
            <person name="Fischer R."/>
            <person name="Frisvad J.C."/>
            <person name="Goldman G.H."/>
            <person name="Houbraken J."/>
            <person name="Oakley B."/>
            <person name="Pocsi I."/>
            <person name="Scazzocchio C."/>
            <person name="Seiboth B."/>
            <person name="vanKuyk P.A."/>
            <person name="Wortman J."/>
            <person name="Dyer P.S."/>
            <person name="Grigoriev I.V."/>
        </authorList>
    </citation>
    <scope>NUCLEOTIDE SEQUENCE [LARGE SCALE GENOMIC DNA]</scope>
    <source>
        <strain evidence="6">CBS 506.65</strain>
    </source>
</reference>
<feature type="transmembrane region" description="Helical" evidence="3">
    <location>
        <begin position="21"/>
        <end position="42"/>
    </location>
</feature>
<feature type="transmembrane region" description="Helical" evidence="3">
    <location>
        <begin position="88"/>
        <end position="105"/>
    </location>
</feature>
<feature type="transmembrane region" description="Helical" evidence="3">
    <location>
        <begin position="279"/>
        <end position="302"/>
    </location>
</feature>
<dbReference type="InterPro" id="IPR036259">
    <property type="entry name" value="MFS_trans_sf"/>
</dbReference>
<proteinExistence type="inferred from homology"/>
<keyword evidence="6" id="KW-1185">Reference proteome</keyword>
<feature type="transmembrane region" description="Helical" evidence="3">
    <location>
        <begin position="57"/>
        <end position="76"/>
    </location>
</feature>
<feature type="transmembrane region" description="Helical" evidence="3">
    <location>
        <begin position="144"/>
        <end position="165"/>
    </location>
</feature>
<dbReference type="PANTHER" id="PTHR11360">
    <property type="entry name" value="MONOCARBOXYLATE TRANSPORTER"/>
    <property type="match status" value="1"/>
</dbReference>
<evidence type="ECO:0000256" key="2">
    <source>
        <dbReference type="ARBA" id="ARBA00006727"/>
    </source>
</evidence>
<feature type="transmembrane region" description="Helical" evidence="3">
    <location>
        <begin position="348"/>
        <end position="366"/>
    </location>
</feature>
<evidence type="ECO:0000256" key="3">
    <source>
        <dbReference type="SAM" id="Phobius"/>
    </source>
</evidence>
<sequence>MDMTEANLDADHHDKQQGWPAVAAGSAIFFMYLGLTYSYGIVQLHLTRQGLAPPSTLSFIGSVGAALAPLTGMLVARVMRRIGYRRTACLGSLLLGLGEFTAGWSTSSVPAMFITQGVLFGLGASLLFLPAATVPSLWFKRKRGLATGIVYGGAGVGSAVISLSMEKLIQTSSIRTAMKILGAAAWAVCLPASYFLTAPTPTGSDALTAPTTSIFTIRFLLMLVMGAIATFPLFVPPFLLPLYVTSIGLSSQMASWVLAAWNLASALGRVGMGLGADTLLGPVNSLFLALAVTGVSTIALWPFASSPGLLVCFAILNGIGSGGFFSLMPVVVGAVFGDGQLASVMSRLTTSWTFGYFLGSPIAGYLLDAYGGTEAGLAAFRPAFSYSGSLTLAGAGLVLAVRFMLEKRIFTRV</sequence>
<feature type="transmembrane region" description="Helical" evidence="3">
    <location>
        <begin position="386"/>
        <end position="405"/>
    </location>
</feature>
<dbReference type="AlphaFoldDB" id="A0A1L9SLI5"/>
<dbReference type="GO" id="GO:0022857">
    <property type="term" value="F:transmembrane transporter activity"/>
    <property type="evidence" value="ECO:0007669"/>
    <property type="project" value="InterPro"/>
</dbReference>
<feature type="transmembrane region" description="Helical" evidence="3">
    <location>
        <begin position="177"/>
        <end position="196"/>
    </location>
</feature>
<keyword evidence="3" id="KW-1133">Transmembrane helix</keyword>
<feature type="transmembrane region" description="Helical" evidence="3">
    <location>
        <begin position="308"/>
        <end position="336"/>
    </location>
</feature>
<protein>
    <recommendedName>
        <fullName evidence="4">Major facilitator superfamily (MFS) profile domain-containing protein</fullName>
    </recommendedName>
</protein>
<evidence type="ECO:0000313" key="5">
    <source>
        <dbReference type="EMBL" id="OJJ48040.1"/>
    </source>
</evidence>
<accession>A0A1L9SLI5</accession>
<dbReference type="Gene3D" id="1.20.1250.20">
    <property type="entry name" value="MFS general substrate transporter like domains"/>
    <property type="match status" value="2"/>
</dbReference>
<feature type="transmembrane region" description="Helical" evidence="3">
    <location>
        <begin position="111"/>
        <end position="132"/>
    </location>
</feature>
<dbReference type="PANTHER" id="PTHR11360:SF305">
    <property type="entry name" value="MAJOR FACILITATOR SUPERFAMILY (MFS) PROFILE DOMAIN-CONTAINING PROTEIN"/>
    <property type="match status" value="1"/>
</dbReference>
<evidence type="ECO:0000259" key="4">
    <source>
        <dbReference type="PROSITE" id="PS50850"/>
    </source>
</evidence>
<dbReference type="VEuPathDB" id="FungiDB:ASPZODRAFT_151432"/>
<name>A0A1L9SLI5_9EURO</name>
<dbReference type="SUPFAM" id="SSF103473">
    <property type="entry name" value="MFS general substrate transporter"/>
    <property type="match status" value="1"/>
</dbReference>
<dbReference type="Proteomes" id="UP000184188">
    <property type="component" value="Unassembled WGS sequence"/>
</dbReference>
<feature type="domain" description="Major facilitator superfamily (MFS) profile" evidence="4">
    <location>
        <begin position="218"/>
        <end position="413"/>
    </location>
</feature>